<dbReference type="SUPFAM" id="SSF56300">
    <property type="entry name" value="Metallo-dependent phosphatases"/>
    <property type="match status" value="1"/>
</dbReference>
<dbReference type="Pfam" id="PF00149">
    <property type="entry name" value="Metallophos"/>
    <property type="match status" value="1"/>
</dbReference>
<dbReference type="PANTHER" id="PTHR22953:SF153">
    <property type="entry name" value="PURPLE ACID PHOSPHATASE"/>
    <property type="match status" value="1"/>
</dbReference>
<evidence type="ECO:0000313" key="5">
    <source>
        <dbReference type="Proteomes" id="UP000295110"/>
    </source>
</evidence>
<dbReference type="SUPFAM" id="SSF49363">
    <property type="entry name" value="Purple acid phosphatase, N-terminal domain"/>
    <property type="match status" value="1"/>
</dbReference>
<reference evidence="4 5" key="1">
    <citation type="submission" date="2019-03" db="EMBL/GenBank/DDBJ databases">
        <title>Genomic Encyclopedia of Type Strains, Phase IV (KMG-IV): sequencing the most valuable type-strain genomes for metagenomic binning, comparative biology and taxonomic classification.</title>
        <authorList>
            <person name="Goeker M."/>
        </authorList>
    </citation>
    <scope>NUCLEOTIDE SEQUENCE [LARGE SCALE GENOMIC DNA]</scope>
    <source>
        <strain evidence="4 5">DSM 654</strain>
    </source>
</reference>
<sequence>MFAFCAGLSLSIMPAAVRAQAEPYKTFDTRPVITEGPYLVALSDNAVSVVWMTDAPSHAKVRLSNGAEVREIEPQVDGLVPVGLRHVVTLTGLAPGTRYAYEAIATRVVKLKPYWPDKGLSTSSPVAAFTTFSASQPRASFSVVTDTHEDTARIGRLLKLVDWVGTDALVHLGDAFNWVDSEEQIFGKWLRPTIAAMGPGRPLLYARGNHELRGAFARQLSGYVPTPEGSFYYSRAIGPVHLLVLDTAEDKPDDTNVYAQLNRTQPYREAELAWLRTQVGSDPHFAHAPFRVVAMHQGDWGALPDRGAAWTALANHAGIDLVLAGHQHVFSYEPPDKVHGYHQLTLGQDQLAHVDATERLLTVSVITDQGAPVYTLKIPASHPSSPESLP</sequence>
<dbReference type="GO" id="GO:0046872">
    <property type="term" value="F:metal ion binding"/>
    <property type="evidence" value="ECO:0007669"/>
    <property type="project" value="InterPro"/>
</dbReference>
<dbReference type="InterPro" id="IPR004843">
    <property type="entry name" value="Calcineurin-like_PHP"/>
</dbReference>
<dbReference type="PANTHER" id="PTHR22953">
    <property type="entry name" value="ACID PHOSPHATASE RELATED"/>
    <property type="match status" value="1"/>
</dbReference>
<dbReference type="EMBL" id="SMBU01000045">
    <property type="protein sequence ID" value="TCU86874.1"/>
    <property type="molecule type" value="Genomic_DNA"/>
</dbReference>
<name>A0A4R3UH98_ROSSA</name>
<comment type="caution">
    <text evidence="4">The sequence shown here is derived from an EMBL/GenBank/DDBJ whole genome shotgun (WGS) entry which is preliminary data.</text>
</comment>
<dbReference type="InterPro" id="IPR008963">
    <property type="entry name" value="Purple_acid_Pase-like_N"/>
</dbReference>
<dbReference type="OrthoDB" id="9809781at2"/>
<dbReference type="InterPro" id="IPR039331">
    <property type="entry name" value="PAPs-like"/>
</dbReference>
<feature type="chain" id="PRO_5020465616" evidence="2">
    <location>
        <begin position="22"/>
        <end position="390"/>
    </location>
</feature>
<proteinExistence type="predicted"/>
<dbReference type="GO" id="GO:0003993">
    <property type="term" value="F:acid phosphatase activity"/>
    <property type="evidence" value="ECO:0007669"/>
    <property type="project" value="InterPro"/>
</dbReference>
<accession>A0A4R3UH98</accession>
<dbReference type="Proteomes" id="UP000295110">
    <property type="component" value="Unassembled WGS sequence"/>
</dbReference>
<dbReference type="AlphaFoldDB" id="A0A4R3UH98"/>
<dbReference type="RefSeq" id="WP_132576343.1">
    <property type="nucleotide sequence ID" value="NZ_CBCSGL010000058.1"/>
</dbReference>
<organism evidence="4 5">
    <name type="scientific">Roseateles saccharophilus</name>
    <name type="common">Pseudomonas saccharophila</name>
    <dbReference type="NCBI Taxonomy" id="304"/>
    <lineage>
        <taxon>Bacteria</taxon>
        <taxon>Pseudomonadati</taxon>
        <taxon>Pseudomonadota</taxon>
        <taxon>Betaproteobacteria</taxon>
        <taxon>Burkholderiales</taxon>
        <taxon>Sphaerotilaceae</taxon>
        <taxon>Roseateles</taxon>
    </lineage>
</organism>
<protein>
    <submittedName>
        <fullName evidence="4">Calcineurin-like phosphoesterase family protein</fullName>
    </submittedName>
</protein>
<keyword evidence="1 2" id="KW-0732">Signal</keyword>
<feature type="signal peptide" evidence="2">
    <location>
        <begin position="1"/>
        <end position="21"/>
    </location>
</feature>
<evidence type="ECO:0000256" key="1">
    <source>
        <dbReference type="ARBA" id="ARBA00022729"/>
    </source>
</evidence>
<evidence type="ECO:0000313" key="4">
    <source>
        <dbReference type="EMBL" id="TCU86874.1"/>
    </source>
</evidence>
<gene>
    <name evidence="4" type="ORF">EV671_104528</name>
</gene>
<evidence type="ECO:0000256" key="2">
    <source>
        <dbReference type="SAM" id="SignalP"/>
    </source>
</evidence>
<dbReference type="InterPro" id="IPR029052">
    <property type="entry name" value="Metallo-depent_PP-like"/>
</dbReference>
<dbReference type="Gene3D" id="3.60.21.10">
    <property type="match status" value="1"/>
</dbReference>
<feature type="domain" description="Calcineurin-like phosphoesterase" evidence="3">
    <location>
        <begin position="143"/>
        <end position="329"/>
    </location>
</feature>
<keyword evidence="5" id="KW-1185">Reference proteome</keyword>
<evidence type="ECO:0000259" key="3">
    <source>
        <dbReference type="Pfam" id="PF00149"/>
    </source>
</evidence>